<dbReference type="PROSITE" id="PS01159">
    <property type="entry name" value="WW_DOMAIN_1"/>
    <property type="match status" value="1"/>
</dbReference>
<feature type="domain" description="WW" evidence="3">
    <location>
        <begin position="663"/>
        <end position="696"/>
    </location>
</feature>
<evidence type="ECO:0000313" key="5">
    <source>
        <dbReference type="Proteomes" id="UP000694865"/>
    </source>
</evidence>
<feature type="compositionally biased region" description="Basic residues" evidence="2">
    <location>
        <begin position="714"/>
        <end position="723"/>
    </location>
</feature>
<feature type="domain" description="PDZ" evidence="4">
    <location>
        <begin position="85"/>
        <end position="156"/>
    </location>
</feature>
<name>A0ABM0M006_SACKO</name>
<dbReference type="Gene3D" id="2.30.42.10">
    <property type="match status" value="1"/>
</dbReference>
<organism evidence="5 6">
    <name type="scientific">Saccoglossus kowalevskii</name>
    <name type="common">Acorn worm</name>
    <dbReference type="NCBI Taxonomy" id="10224"/>
    <lineage>
        <taxon>Eukaryota</taxon>
        <taxon>Metazoa</taxon>
        <taxon>Hemichordata</taxon>
        <taxon>Enteropneusta</taxon>
        <taxon>Harrimaniidae</taxon>
        <taxon>Saccoglossus</taxon>
    </lineage>
</organism>
<accession>A0ABM0M006</accession>
<dbReference type="Proteomes" id="UP000694865">
    <property type="component" value="Unplaced"/>
</dbReference>
<feature type="compositionally biased region" description="Polar residues" evidence="2">
    <location>
        <begin position="189"/>
        <end position="198"/>
    </location>
</feature>
<dbReference type="PROSITE" id="PS50106">
    <property type="entry name" value="PDZ"/>
    <property type="match status" value="1"/>
</dbReference>
<dbReference type="SUPFAM" id="SSF51045">
    <property type="entry name" value="WW domain"/>
    <property type="match status" value="1"/>
</dbReference>
<evidence type="ECO:0000256" key="2">
    <source>
        <dbReference type="SAM" id="MobiDB-lite"/>
    </source>
</evidence>
<feature type="compositionally biased region" description="Low complexity" evidence="2">
    <location>
        <begin position="30"/>
        <end position="44"/>
    </location>
</feature>
<dbReference type="PANTHER" id="PTHR19964:SF94">
    <property type="entry name" value="SYNTAXIN-BINDING PROTEIN 4-LIKE"/>
    <property type="match status" value="1"/>
</dbReference>
<dbReference type="InterPro" id="IPR036034">
    <property type="entry name" value="PDZ_sf"/>
</dbReference>
<dbReference type="CDD" id="cd00201">
    <property type="entry name" value="WW"/>
    <property type="match status" value="1"/>
</dbReference>
<evidence type="ECO:0000259" key="4">
    <source>
        <dbReference type="PROSITE" id="PS50106"/>
    </source>
</evidence>
<feature type="compositionally biased region" description="Basic and acidic residues" evidence="2">
    <location>
        <begin position="614"/>
        <end position="623"/>
    </location>
</feature>
<reference evidence="6" key="1">
    <citation type="submission" date="2025-08" db="UniProtKB">
        <authorList>
            <consortium name="RefSeq"/>
        </authorList>
    </citation>
    <scope>IDENTIFICATION</scope>
    <source>
        <tissue evidence="6">Testes</tissue>
    </source>
</reference>
<feature type="region of interest" description="Disordered" evidence="2">
    <location>
        <begin position="30"/>
        <end position="78"/>
    </location>
</feature>
<dbReference type="InterPro" id="IPR036020">
    <property type="entry name" value="WW_dom_sf"/>
</dbReference>
<feature type="region of interest" description="Disordered" evidence="2">
    <location>
        <begin position="604"/>
        <end position="635"/>
    </location>
</feature>
<feature type="compositionally biased region" description="Polar residues" evidence="2">
    <location>
        <begin position="53"/>
        <end position="63"/>
    </location>
</feature>
<feature type="region of interest" description="Disordered" evidence="2">
    <location>
        <begin position="186"/>
        <end position="253"/>
    </location>
</feature>
<dbReference type="Gene3D" id="2.20.70.10">
    <property type="match status" value="1"/>
</dbReference>
<dbReference type="InterPro" id="IPR001478">
    <property type="entry name" value="PDZ"/>
</dbReference>
<dbReference type="SMART" id="SM00228">
    <property type="entry name" value="PDZ"/>
    <property type="match status" value="1"/>
</dbReference>
<dbReference type="SMART" id="SM00456">
    <property type="entry name" value="WW"/>
    <property type="match status" value="1"/>
</dbReference>
<dbReference type="SUPFAM" id="SSF50156">
    <property type="entry name" value="PDZ domain-like"/>
    <property type="match status" value="1"/>
</dbReference>
<keyword evidence="5" id="KW-1185">Reference proteome</keyword>
<dbReference type="GeneID" id="100372510"/>
<gene>
    <name evidence="6" type="primary">LOC100372510</name>
</gene>
<dbReference type="InterPro" id="IPR001202">
    <property type="entry name" value="WW_dom"/>
</dbReference>
<dbReference type="Pfam" id="PF00397">
    <property type="entry name" value="WW"/>
    <property type="match status" value="1"/>
</dbReference>
<dbReference type="SUPFAM" id="SSF47473">
    <property type="entry name" value="EF-hand"/>
    <property type="match status" value="1"/>
</dbReference>
<dbReference type="Pfam" id="PF00595">
    <property type="entry name" value="PDZ"/>
    <property type="match status" value="1"/>
</dbReference>
<dbReference type="PANTHER" id="PTHR19964">
    <property type="entry name" value="MULTIPLE PDZ DOMAIN PROTEIN"/>
    <property type="match status" value="1"/>
</dbReference>
<evidence type="ECO:0000256" key="1">
    <source>
        <dbReference type="SAM" id="Coils"/>
    </source>
</evidence>
<proteinExistence type="predicted"/>
<feature type="region of interest" description="Disordered" evidence="2">
    <location>
        <begin position="698"/>
        <end position="729"/>
    </location>
</feature>
<feature type="compositionally biased region" description="Low complexity" evidence="2">
    <location>
        <begin position="199"/>
        <end position="215"/>
    </location>
</feature>
<feature type="region of interest" description="Disordered" evidence="2">
    <location>
        <begin position="331"/>
        <end position="354"/>
    </location>
</feature>
<evidence type="ECO:0000259" key="3">
    <source>
        <dbReference type="PROSITE" id="PS50020"/>
    </source>
</evidence>
<protein>
    <submittedName>
        <fullName evidence="6">Syntaxin-binding protein 4-like</fullName>
    </submittedName>
</protein>
<feature type="compositionally biased region" description="Polar residues" evidence="2">
    <location>
        <begin position="230"/>
        <end position="253"/>
    </location>
</feature>
<feature type="compositionally biased region" description="Low complexity" evidence="2">
    <location>
        <begin position="702"/>
        <end position="713"/>
    </location>
</feature>
<dbReference type="PROSITE" id="PS50020">
    <property type="entry name" value="WW_DOMAIN_2"/>
    <property type="match status" value="1"/>
</dbReference>
<feature type="coiled-coil region" evidence="1">
    <location>
        <begin position="456"/>
        <end position="497"/>
    </location>
</feature>
<sequence length="729" mass="80922">MTVTRNNSTRHEYSQLCESQENYSYASSSFSDSRSLSSIGTSTSADPGRRTPASETSASSELTVESVRLPNKTPTLRNNLHRREDLNYINITKNTGLGISIIGGINRPEGPAIFVDTLLQGGDCYKDGNLKPGDQLVTVNGENMINITNEDAKAILTRLKLRSSPSTEIAYARGVPYKTLISQPLMLPTSPTQGNLPYSQHSNSSHPVHSSSHSPLPIPSQHAPVHSPIPSHQSSVQHVSPPQLQSSRQPFKQSGNVTLQHQGVSTPLSPITMNGHPSIPAHLHKSLYMQPKMTSTPHTTNGAVMPPPASHPNLPGFNSLGQSFASGVSPLGQPSPVSGTPMAASSTRHLSRSRRLSLDPHVRLKVEKLEVALKYLGLEPTAEQKQELRQKLRLDANGQVSYGDFVQTARDIFKFQLDDHGKLFFAAHDFTDFTEPPPIQHHHTLPTFEEKPTEDLEALKMERDEALREVERLKSLLREKERSCNIAEEELLRIRREAQGAIHESRSLRSKVHLAEQAQMSARRMEVDYEEVVKLLENEIKELRHIKAAAAAPRKQEDTSEFQKRLAVLSGQLRKAEVSKKTYEVSTERLLQFAELVHETLSDGTSAASASARSRGESARRIDNGAGSRPPGYLSKYGRKGTIDLAIEARDTVKAVKQLIEVDSLPYGWEESYTTDGMRYYINHVTQCTTWQHPVTNVQPISSQHPHPSSSSSSRHHHHHHRHLPETRA</sequence>
<keyword evidence="1" id="KW-0175">Coiled coil</keyword>
<dbReference type="InterPro" id="IPR011992">
    <property type="entry name" value="EF-hand-dom_pair"/>
</dbReference>
<dbReference type="RefSeq" id="XP_006813347.1">
    <property type="nucleotide sequence ID" value="XM_006813284.1"/>
</dbReference>
<evidence type="ECO:0000313" key="6">
    <source>
        <dbReference type="RefSeq" id="XP_006813347.1"/>
    </source>
</evidence>
<dbReference type="InterPro" id="IPR051342">
    <property type="entry name" value="PDZ_scaffold"/>
</dbReference>